<keyword evidence="2" id="KW-1185">Reference proteome</keyword>
<comment type="caution">
    <text evidence="1">The sequence shown here is derived from an EMBL/GenBank/DDBJ whole genome shotgun (WGS) entry which is preliminary data.</text>
</comment>
<reference evidence="1 2" key="1">
    <citation type="submission" date="2024-03" db="EMBL/GenBank/DDBJ databases">
        <title>Mouse gut bacterial collection (mGBC) of GemPharmatech.</title>
        <authorList>
            <person name="He Y."/>
            <person name="Dong L."/>
            <person name="Wu D."/>
            <person name="Gao X."/>
            <person name="Lin Z."/>
        </authorList>
    </citation>
    <scope>NUCLEOTIDE SEQUENCE [LARGE SCALE GENOMIC DNA]</scope>
    <source>
        <strain evidence="1 2">32-10</strain>
    </source>
</reference>
<sequence>MKELKELNIKSIEEIKSLFAEIFTKEPWNDDWSDLAQLHEYIMDLIGNRNSLTLGLFKNDELIGLSMGSIMHWYGLFTSR</sequence>
<gene>
    <name evidence="1" type="ORF">AALG99_14940</name>
</gene>
<evidence type="ECO:0000313" key="1">
    <source>
        <dbReference type="EMBL" id="MEY8634793.1"/>
    </source>
</evidence>
<evidence type="ECO:0000313" key="2">
    <source>
        <dbReference type="Proteomes" id="UP001565219"/>
    </source>
</evidence>
<proteinExistence type="predicted"/>
<dbReference type="EMBL" id="JBCLTR010000026">
    <property type="protein sequence ID" value="MEY8634793.1"/>
    <property type="molecule type" value="Genomic_DNA"/>
</dbReference>
<dbReference type="SUPFAM" id="SSF55729">
    <property type="entry name" value="Acyl-CoA N-acyltransferases (Nat)"/>
    <property type="match status" value="1"/>
</dbReference>
<dbReference type="Proteomes" id="UP001565219">
    <property type="component" value="Unassembled WGS sequence"/>
</dbReference>
<organism evidence="1 2">
    <name type="scientific">Anaerostipes hominis</name>
    <name type="common">ex Lee et al. 2021</name>
    <dbReference type="NCBI Taxonomy" id="2025494"/>
    <lineage>
        <taxon>Bacteria</taxon>
        <taxon>Bacillati</taxon>
        <taxon>Bacillota</taxon>
        <taxon>Clostridia</taxon>
        <taxon>Lachnospirales</taxon>
        <taxon>Lachnospiraceae</taxon>
        <taxon>Anaerostipes</taxon>
    </lineage>
</organism>
<accession>A0ABV4DJU5</accession>
<name>A0ABV4DJU5_9FIRM</name>
<protein>
    <recommendedName>
        <fullName evidence="3">GNAT family N-acetyltransferase</fullName>
    </recommendedName>
</protein>
<dbReference type="InterPro" id="IPR016181">
    <property type="entry name" value="Acyl_CoA_acyltransferase"/>
</dbReference>
<evidence type="ECO:0008006" key="3">
    <source>
        <dbReference type="Google" id="ProtNLM"/>
    </source>
</evidence>
<dbReference type="RefSeq" id="WP_024728908.1">
    <property type="nucleotide sequence ID" value="NZ_BAABXW010000001.1"/>
</dbReference>